<organism evidence="2">
    <name type="scientific">Polytomella parva</name>
    <dbReference type="NCBI Taxonomy" id="51329"/>
    <lineage>
        <taxon>Eukaryota</taxon>
        <taxon>Viridiplantae</taxon>
        <taxon>Chlorophyta</taxon>
        <taxon>core chlorophytes</taxon>
        <taxon>Chlorophyceae</taxon>
        <taxon>CS clade</taxon>
        <taxon>Chlamydomonadales</taxon>
        <taxon>Chlamydomonadaceae</taxon>
        <taxon>Polytomella</taxon>
    </lineage>
</organism>
<feature type="region of interest" description="Disordered" evidence="1">
    <location>
        <begin position="423"/>
        <end position="562"/>
    </location>
</feature>
<feature type="compositionally biased region" description="Polar residues" evidence="1">
    <location>
        <begin position="441"/>
        <end position="470"/>
    </location>
</feature>
<dbReference type="PANTHER" id="PTHR36812:SF9">
    <property type="entry name" value="MYB-LIKE PROTEIN X ISOFORM X1"/>
    <property type="match status" value="1"/>
</dbReference>
<feature type="compositionally biased region" description="Acidic residues" evidence="1">
    <location>
        <begin position="1586"/>
        <end position="1608"/>
    </location>
</feature>
<feature type="compositionally biased region" description="Basic and acidic residues" evidence="1">
    <location>
        <begin position="1557"/>
        <end position="1585"/>
    </location>
</feature>
<feature type="compositionally biased region" description="Pro residues" evidence="1">
    <location>
        <begin position="156"/>
        <end position="168"/>
    </location>
</feature>
<feature type="compositionally biased region" description="Basic and acidic residues" evidence="1">
    <location>
        <begin position="376"/>
        <end position="394"/>
    </location>
</feature>
<feature type="compositionally biased region" description="Acidic residues" evidence="1">
    <location>
        <begin position="1489"/>
        <end position="1500"/>
    </location>
</feature>
<feature type="compositionally biased region" description="Polar residues" evidence="1">
    <location>
        <begin position="83"/>
        <end position="107"/>
    </location>
</feature>
<feature type="region of interest" description="Disordered" evidence="1">
    <location>
        <begin position="954"/>
        <end position="1046"/>
    </location>
</feature>
<feature type="region of interest" description="Disordered" evidence="1">
    <location>
        <begin position="1349"/>
        <end position="1387"/>
    </location>
</feature>
<feature type="compositionally biased region" description="Low complexity" evidence="1">
    <location>
        <begin position="1171"/>
        <end position="1184"/>
    </location>
</feature>
<feature type="compositionally biased region" description="Low complexity" evidence="1">
    <location>
        <begin position="525"/>
        <end position="562"/>
    </location>
</feature>
<feature type="compositionally biased region" description="Basic and acidic residues" evidence="1">
    <location>
        <begin position="491"/>
        <end position="512"/>
    </location>
</feature>
<sequence length="1633" mass="177895">MSYDDYSLAWDLSNNTEKSVSKDATRQSYPVSTGVHVGGALSSTLATTIAAGEWIVKSATNSYSSSTNSKGAGLSYQSTYVNYNDSAPPNHQAKVSGSSKATNLSKPKQNKFLPSALRKDENATRSNLLKPSNSPNPNFLALTPLPYSNPYTTPSPHSPPPPPPPPTIPLFNKSMAKNPYQITSKQSKAKGGKQEYQPGAIAPLQATLLDGRIKLPLDVSTSEAIAAAAVADLPTDSEISKRAIAKLVSLVLSRATTFEGIDARVRYMEIEPFLEDLLKESRDKNKQTNIQAPSMKDLVNDSDGLLIPNAIDVKSARMGFFSPRLTAALNRHFPGIPQAKPNGMYGGDDDGGGGGIGGGGVNETYAGRNFWDNPSDEGRGDIMTKGDEKREALDSKNINKGKKKKSKGTDNSIVSISINFPFFQEGEPDNEEKKLEDATVSYKSETSEGLFNGSQKKSGTSPFTSASPDSLNFDPSFEPASNDGRQADFGSKAKEENRSKEREDEGNTDWRSKATNPYGYVNPYSSLTRRTSAVTSSSRQSTLSSSMSNSRSKSLSNDMSSSDGLIKGLGSQLGDRAIMSSAVKLFTQPLHLHWILAADAAEKESGGGEVGKSQITPHSFFLPPSLLPSQLSSPSPSPSPSLSRSSREAPSAPSAYPRPSLMVGCTAYAVRPSLRSSRILTCPAARRRLDLVTSSPYMLLERAKADVLLGFDGNRPLSYAGRLSDAASKQSFGNVIGLLCQMPQEVGSYLPQSTNQTHLEATGNGFNILVAALPKAQMGWGFSKEIRTSPVPIYSVSSASDLEALLDLMSSPAVLKLVFQMEQVFLTLSSFQKTLALEYEKERNCGQPRQMGSPGNPMGYSGSSKAVNFTSSSAATTTRTSNDNNVKSNISNDNSENNIKISQIVNRKITIASVLDLKPLAAMMILSNLPLRDPRQVFNTDVLQQRLFDDSDAPRTANRYATPVISDSDDRMDSAGSHLNKNVGDNSAENDFDPIETAQRNRSDSLDKDMKNSGKNHCRKDKKSVLNSSNSKNSVINDSKNSPKCELKDTSLSNCQLDASDLGLKGCGVKRMKLQNRPSNIYDMNALKVMASIHSVAAEFGAEEAASTVLQTEAEVREWESESLSKGVEGEREGQQEVKNGLKPEVIEENSKGKSYMLTLKKEKEQKNKTKQMSTKAKGKSSSGKPRKTWLLCSDDDDDMDDSDESDSDDNYNDDDNDDEEDMDQECDGGESVRMDHHRSSKVEKGKGMPLGSANDHTLKIQQNTPMASSNIACTNVSSVAVSSAAATTTIAAVNAASLVLRRIAPTVEDLKGVYALLSLSHRLLNVACHHTLLMTLGLTVGSQNLHDVRGKQNSEESKVGEKEGRMKEGKVKKGKEGRWEEKQEKEKEVEMDSKKFIVDAMEAFLTLRRFKPFRLYQTLAEVEEKRKEKRLQLEIEKEDREGFAVGGEDDVVADVSNPQANASDGFRVNATAKEDAKAYEVLEKQSEEEQEDEDSDEDDILKALNNAMKEAEKDAARKAKVAVPVNSTGALLGLLGVTGYSSRSYRFADYGPTPREIQEKRRKEEEERKEEARKAEEARRLKVDSDDEVEREDELACPSQDQEEDDVGSLMYGSGISNVAPSTYLGSMQAWF</sequence>
<feature type="region of interest" description="Disordered" evidence="1">
    <location>
        <begin position="844"/>
        <end position="894"/>
    </location>
</feature>
<feature type="compositionally biased region" description="Acidic residues" evidence="1">
    <location>
        <begin position="1194"/>
        <end position="1229"/>
    </location>
</feature>
<evidence type="ECO:0000256" key="1">
    <source>
        <dbReference type="SAM" id="MobiDB-lite"/>
    </source>
</evidence>
<protein>
    <submittedName>
        <fullName evidence="2">Uncharacterized protein</fullName>
    </submittedName>
</protein>
<feature type="compositionally biased region" description="Low complexity" evidence="1">
    <location>
        <begin position="1025"/>
        <end position="1040"/>
    </location>
</feature>
<feature type="region of interest" description="Disordered" evidence="1">
    <location>
        <begin position="1545"/>
        <end position="1611"/>
    </location>
</feature>
<reference evidence="2" key="1">
    <citation type="submission" date="2021-01" db="EMBL/GenBank/DDBJ databases">
        <authorList>
            <person name="Corre E."/>
            <person name="Pelletier E."/>
            <person name="Niang G."/>
            <person name="Scheremetjew M."/>
            <person name="Finn R."/>
            <person name="Kale V."/>
            <person name="Holt S."/>
            <person name="Cochrane G."/>
            <person name="Meng A."/>
            <person name="Brown T."/>
            <person name="Cohen L."/>
        </authorList>
    </citation>
    <scope>NUCLEOTIDE SEQUENCE</scope>
    <source>
        <strain evidence="2">SAG 63-3</strain>
    </source>
</reference>
<feature type="compositionally biased region" description="Low complexity" evidence="1">
    <location>
        <begin position="870"/>
        <end position="881"/>
    </location>
</feature>
<dbReference type="PANTHER" id="PTHR36812">
    <property type="entry name" value="NEUROFILAMENT TRIPLET M PROTEIN-LIKE PROTEIN"/>
    <property type="match status" value="1"/>
</dbReference>
<feature type="region of interest" description="Disordered" evidence="1">
    <location>
        <begin position="1483"/>
        <end position="1507"/>
    </location>
</feature>
<evidence type="ECO:0000313" key="2">
    <source>
        <dbReference type="EMBL" id="CAD8774546.1"/>
    </source>
</evidence>
<feature type="region of interest" description="Disordered" evidence="1">
    <location>
        <begin position="626"/>
        <end position="655"/>
    </location>
</feature>
<feature type="region of interest" description="Disordered" evidence="1">
    <location>
        <begin position="365"/>
        <end position="409"/>
    </location>
</feature>
<feature type="region of interest" description="Disordered" evidence="1">
    <location>
        <begin position="83"/>
        <end position="173"/>
    </location>
</feature>
<feature type="compositionally biased region" description="Polar residues" evidence="1">
    <location>
        <begin position="977"/>
        <end position="987"/>
    </location>
</feature>
<feature type="compositionally biased region" description="Basic and acidic residues" evidence="1">
    <location>
        <begin position="999"/>
        <end position="1012"/>
    </location>
</feature>
<gene>
    <name evidence="2" type="ORF">PPAR00522_LOCUS10953</name>
</gene>
<accession>A0A7S0V5J1</accession>
<feature type="compositionally biased region" description="Basic and acidic residues" evidence="1">
    <location>
        <begin position="1128"/>
        <end position="1152"/>
    </location>
</feature>
<name>A0A7S0V5J1_9CHLO</name>
<feature type="compositionally biased region" description="Low complexity" evidence="1">
    <location>
        <begin position="126"/>
        <end position="155"/>
    </location>
</feature>
<proteinExistence type="predicted"/>
<feature type="region of interest" description="Disordered" evidence="1">
    <location>
        <begin position="1120"/>
        <end position="1252"/>
    </location>
</feature>
<dbReference type="EMBL" id="HBFM01017097">
    <property type="protein sequence ID" value="CAD8774546.1"/>
    <property type="molecule type" value="Transcribed_RNA"/>
</dbReference>